<dbReference type="PROSITE" id="PS50887">
    <property type="entry name" value="GGDEF"/>
    <property type="match status" value="1"/>
</dbReference>
<dbReference type="EMBL" id="JAGQHS010000044">
    <property type="protein sequence ID" value="MCA9756183.1"/>
    <property type="molecule type" value="Genomic_DNA"/>
</dbReference>
<sequence>MFEERETQVLLLVVGPTGSRTSPLARHLKGHDLTIADLTGVREALLPRMIDLALIDLAPADTELAGETCRACRVLRSDEHAAFVPILAVVDDEQSVDRVLDAGANLCMTRPLRRGDVLAAVHGLLAQTPQALRFRDLESRLSRVSGELRASEDRYRLAMELSFDGAWDWNLRTDEVQWGPCSARFEGDGLPPTTHRDWADLIHPDDRSSALESLRQHLDGRSETWVCEYRLLLADGSWAWMEGRGRVVSRTPDGAPDRMIGTFTDISERKTLEELTQLRHDLTDVAFYQDLNAVMRTALDRAEQLTESRIGFYHFVDVREKAVSLQVWSTRTMREMCSVDENETHYPLDQAGVWVDAIHRRQAVIHDDYESLPHKKGMPPGHPPVTRELTVPVFRDGEIVALLGLGNKGRPYDERDQEVTGRIADMTYEFVERKRSEDQVRFMAFNDTLTGLPNRELLHDRLQQAIASSRRTGQIIGICYLDLDGFKPINDRFGHEAGDAVLVRITKRLVQVLREGDTLARVGGDEFALILTDLNDILDGERITTRLLHSIREPVPVGSHEVSVTGSIGVTYFPSDDSDPITLLRHADKAMYRAKATGGGASRLFDPVQEQELSHRLAMFHDLQRDLRSGCLVLYFQPRIDLRSGTIIGVEALLRWPHLDRGLLLPRAFLHLAEGRALEFELGEWIIRSALEQHLEWETAGLHLPVSVNIGSSQLERPGFSRSLERLTNSFCPGISTHLELEVPCTEGIERVRSLSDNMRECAKRGVRFSLDGYSGGPVSALRSLPFDSVKIHKDHVRRLLSNAQDLNVVEHVLESTAVEDRSVVAVGVESRAEGIVLLMMGCTLAQGFCIAPPMPANQVPGWVARWSTSNPWRELGEKVERIEGKHDFGVSVFCHRTWVDQLARSVREESRATAPNLEEATAPFHRWYHGVGKARYGSRSSFAFLPPKHARVEGIAKEILELVHESQYDRARERLDELLAASEELVATLMTLQQ</sequence>
<dbReference type="Proteomes" id="UP000739538">
    <property type="component" value="Unassembled WGS sequence"/>
</dbReference>
<dbReference type="Gene3D" id="3.20.20.450">
    <property type="entry name" value="EAL domain"/>
    <property type="match status" value="1"/>
</dbReference>
<evidence type="ECO:0000313" key="6">
    <source>
        <dbReference type="EMBL" id="MCA9756183.1"/>
    </source>
</evidence>
<dbReference type="Pfam" id="PF00990">
    <property type="entry name" value="GGDEF"/>
    <property type="match status" value="1"/>
</dbReference>
<dbReference type="SUPFAM" id="SSF52172">
    <property type="entry name" value="CheY-like"/>
    <property type="match status" value="1"/>
</dbReference>
<dbReference type="InterPro" id="IPR052155">
    <property type="entry name" value="Biofilm_reg_signaling"/>
</dbReference>
<dbReference type="InterPro" id="IPR029016">
    <property type="entry name" value="GAF-like_dom_sf"/>
</dbReference>
<dbReference type="SMART" id="SM00052">
    <property type="entry name" value="EAL"/>
    <property type="match status" value="1"/>
</dbReference>
<dbReference type="InterPro" id="IPR000700">
    <property type="entry name" value="PAS-assoc_C"/>
</dbReference>
<organism evidence="6 7">
    <name type="scientific">Eiseniibacteriota bacterium</name>
    <dbReference type="NCBI Taxonomy" id="2212470"/>
    <lineage>
        <taxon>Bacteria</taxon>
        <taxon>Candidatus Eiseniibacteriota</taxon>
    </lineage>
</organism>
<dbReference type="InterPro" id="IPR003018">
    <property type="entry name" value="GAF"/>
</dbReference>
<feature type="domain" description="PAC" evidence="3">
    <location>
        <begin position="225"/>
        <end position="278"/>
    </location>
</feature>
<dbReference type="Pfam" id="PF08447">
    <property type="entry name" value="PAS_3"/>
    <property type="match status" value="1"/>
</dbReference>
<dbReference type="InterPro" id="IPR043128">
    <property type="entry name" value="Rev_trsase/Diguanyl_cyclase"/>
</dbReference>
<comment type="caution">
    <text evidence="6">The sequence shown here is derived from an EMBL/GenBank/DDBJ whole genome shotgun (WGS) entry which is preliminary data.</text>
</comment>
<evidence type="ECO:0000259" key="5">
    <source>
        <dbReference type="PROSITE" id="PS50887"/>
    </source>
</evidence>
<dbReference type="InterPro" id="IPR035965">
    <property type="entry name" value="PAS-like_dom_sf"/>
</dbReference>
<dbReference type="InterPro" id="IPR001610">
    <property type="entry name" value="PAC"/>
</dbReference>
<dbReference type="SUPFAM" id="SSF141868">
    <property type="entry name" value="EAL domain-like"/>
    <property type="match status" value="1"/>
</dbReference>
<dbReference type="Gene3D" id="1.20.120.30">
    <property type="entry name" value="Aspartate receptor, ligand-binding domain"/>
    <property type="match status" value="1"/>
</dbReference>
<dbReference type="NCBIfam" id="TIGR00229">
    <property type="entry name" value="sensory_box"/>
    <property type="match status" value="1"/>
</dbReference>
<reference evidence="6" key="2">
    <citation type="journal article" date="2021" name="Microbiome">
        <title>Successional dynamics and alternative stable states in a saline activated sludge microbial community over 9 years.</title>
        <authorList>
            <person name="Wang Y."/>
            <person name="Ye J."/>
            <person name="Ju F."/>
            <person name="Liu L."/>
            <person name="Boyd J.A."/>
            <person name="Deng Y."/>
            <person name="Parks D.H."/>
            <person name="Jiang X."/>
            <person name="Yin X."/>
            <person name="Woodcroft B.J."/>
            <person name="Tyson G.W."/>
            <person name="Hugenholtz P."/>
            <person name="Polz M.F."/>
            <person name="Zhang T."/>
        </authorList>
    </citation>
    <scope>NUCLEOTIDE SEQUENCE</scope>
    <source>
        <strain evidence="6">HKST-UBA02</strain>
    </source>
</reference>
<dbReference type="InterPro" id="IPR011006">
    <property type="entry name" value="CheY-like_superfamily"/>
</dbReference>
<dbReference type="InterPro" id="IPR001633">
    <property type="entry name" value="EAL_dom"/>
</dbReference>
<dbReference type="CDD" id="cd01948">
    <property type="entry name" value="EAL"/>
    <property type="match status" value="1"/>
</dbReference>
<dbReference type="CDD" id="cd01949">
    <property type="entry name" value="GGDEF"/>
    <property type="match status" value="1"/>
</dbReference>
<evidence type="ECO:0000256" key="1">
    <source>
        <dbReference type="ARBA" id="ARBA00022679"/>
    </source>
</evidence>
<dbReference type="PANTHER" id="PTHR44757">
    <property type="entry name" value="DIGUANYLATE CYCLASE DGCP"/>
    <property type="match status" value="1"/>
</dbReference>
<dbReference type="InterPro" id="IPR035919">
    <property type="entry name" value="EAL_sf"/>
</dbReference>
<dbReference type="Gene3D" id="3.30.450.40">
    <property type="match status" value="1"/>
</dbReference>
<name>A0A956NE74_UNCEI</name>
<evidence type="ECO:0000256" key="2">
    <source>
        <dbReference type="ARBA" id="ARBA00022777"/>
    </source>
</evidence>
<dbReference type="Gene3D" id="3.30.450.20">
    <property type="entry name" value="PAS domain"/>
    <property type="match status" value="1"/>
</dbReference>
<dbReference type="InterPro" id="IPR000014">
    <property type="entry name" value="PAS"/>
</dbReference>
<dbReference type="SUPFAM" id="SSF55785">
    <property type="entry name" value="PYP-like sensor domain (PAS domain)"/>
    <property type="match status" value="1"/>
</dbReference>
<dbReference type="Pfam" id="PF00563">
    <property type="entry name" value="EAL"/>
    <property type="match status" value="1"/>
</dbReference>
<evidence type="ECO:0000259" key="3">
    <source>
        <dbReference type="PROSITE" id="PS50113"/>
    </source>
</evidence>
<dbReference type="GO" id="GO:0016301">
    <property type="term" value="F:kinase activity"/>
    <property type="evidence" value="ECO:0007669"/>
    <property type="project" value="UniProtKB-KW"/>
</dbReference>
<dbReference type="SUPFAM" id="SSF55073">
    <property type="entry name" value="Nucleotide cyclase"/>
    <property type="match status" value="1"/>
</dbReference>
<dbReference type="AlphaFoldDB" id="A0A956NE74"/>
<dbReference type="InterPro" id="IPR029787">
    <property type="entry name" value="Nucleotide_cyclase"/>
</dbReference>
<dbReference type="NCBIfam" id="TIGR00254">
    <property type="entry name" value="GGDEF"/>
    <property type="match status" value="1"/>
</dbReference>
<proteinExistence type="predicted"/>
<dbReference type="Pfam" id="PF13185">
    <property type="entry name" value="GAF_2"/>
    <property type="match status" value="1"/>
</dbReference>
<gene>
    <name evidence="6" type="ORF">KDA27_10295</name>
</gene>
<dbReference type="SMART" id="SM00065">
    <property type="entry name" value="GAF"/>
    <property type="match status" value="1"/>
</dbReference>
<dbReference type="SUPFAM" id="SSF55781">
    <property type="entry name" value="GAF domain-like"/>
    <property type="match status" value="1"/>
</dbReference>
<dbReference type="InterPro" id="IPR000160">
    <property type="entry name" value="GGDEF_dom"/>
</dbReference>
<dbReference type="SMART" id="SM00086">
    <property type="entry name" value="PAC"/>
    <property type="match status" value="1"/>
</dbReference>
<feature type="domain" description="GGDEF" evidence="5">
    <location>
        <begin position="474"/>
        <end position="607"/>
    </location>
</feature>
<evidence type="ECO:0000259" key="4">
    <source>
        <dbReference type="PROSITE" id="PS50883"/>
    </source>
</evidence>
<dbReference type="InterPro" id="IPR013655">
    <property type="entry name" value="PAS_fold_3"/>
</dbReference>
<dbReference type="SMART" id="SM00267">
    <property type="entry name" value="GGDEF"/>
    <property type="match status" value="1"/>
</dbReference>
<dbReference type="PANTHER" id="PTHR44757:SF2">
    <property type="entry name" value="BIOFILM ARCHITECTURE MAINTENANCE PROTEIN MBAA"/>
    <property type="match status" value="1"/>
</dbReference>
<dbReference type="Gene3D" id="3.30.70.270">
    <property type="match status" value="1"/>
</dbReference>
<dbReference type="CDD" id="cd00130">
    <property type="entry name" value="PAS"/>
    <property type="match status" value="1"/>
</dbReference>
<dbReference type="PROSITE" id="PS50113">
    <property type="entry name" value="PAC"/>
    <property type="match status" value="1"/>
</dbReference>
<accession>A0A956NE74</accession>
<feature type="domain" description="EAL" evidence="4">
    <location>
        <begin position="616"/>
        <end position="868"/>
    </location>
</feature>
<keyword evidence="2" id="KW-0418">Kinase</keyword>
<evidence type="ECO:0000313" key="7">
    <source>
        <dbReference type="Proteomes" id="UP000739538"/>
    </source>
</evidence>
<keyword evidence="1" id="KW-0808">Transferase</keyword>
<protein>
    <submittedName>
        <fullName evidence="6">EAL domain-containing protein</fullName>
    </submittedName>
</protein>
<dbReference type="PROSITE" id="PS50883">
    <property type="entry name" value="EAL"/>
    <property type="match status" value="1"/>
</dbReference>
<reference evidence="6" key="1">
    <citation type="submission" date="2020-04" db="EMBL/GenBank/DDBJ databases">
        <authorList>
            <person name="Zhang T."/>
        </authorList>
    </citation>
    <scope>NUCLEOTIDE SEQUENCE</scope>
    <source>
        <strain evidence="6">HKST-UBA02</strain>
    </source>
</reference>